<accession>A0A0H5DP22</accession>
<protein>
    <submittedName>
        <fullName evidence="1">Uncharacterized protein</fullName>
    </submittedName>
</protein>
<name>A0A0H5DP22_9BACT</name>
<reference evidence="2" key="1">
    <citation type="submission" date="2015-06" db="EMBL/GenBank/DDBJ databases">
        <authorList>
            <person name="Bertelli C."/>
        </authorList>
    </citation>
    <scope>NUCLEOTIDE SEQUENCE [LARGE SCALE GENOMIC DNA]</scope>
    <source>
        <strain evidence="2">CRIB-30</strain>
    </source>
</reference>
<evidence type="ECO:0000313" key="1">
    <source>
        <dbReference type="EMBL" id="CRX37638.1"/>
    </source>
</evidence>
<dbReference type="AlphaFoldDB" id="A0A0H5DP22"/>
<evidence type="ECO:0000313" key="2">
    <source>
        <dbReference type="Proteomes" id="UP000220251"/>
    </source>
</evidence>
<keyword evidence="2" id="KW-1185">Reference proteome</keyword>
<organism evidence="1 2">
    <name type="scientific">Estrella lausannensis</name>
    <dbReference type="NCBI Taxonomy" id="483423"/>
    <lineage>
        <taxon>Bacteria</taxon>
        <taxon>Pseudomonadati</taxon>
        <taxon>Chlamydiota</taxon>
        <taxon>Chlamydiia</taxon>
        <taxon>Parachlamydiales</taxon>
        <taxon>Candidatus Criblamydiaceae</taxon>
        <taxon>Estrella</taxon>
    </lineage>
</organism>
<proteinExistence type="predicted"/>
<dbReference type="EMBL" id="CWGJ01000005">
    <property type="protein sequence ID" value="CRX37638.1"/>
    <property type="molecule type" value="Genomic_DNA"/>
</dbReference>
<sequence>MAIINPLHVVQSATRTLVLERGETSYFWDQVLSAVQKVHFVWKLFEKATTYGNPDNFIQLAAGHSVNWLAGDNFFVKLAAGSVLIATRIAECAREELLLLQEIKKLSETAFDNTELYQRSRWLKPGESQFLSAAITNSIRSFFNAFFRILSKIFRHLIDILKRLFTLSMRMMSAAEAFSLSPQALKEGTEEFFVNLEKCYEALIDDKELLLGFLEENKGVIEMVFELSGASPTYREMVSKVEEAASASRRLIGRRSALKDVSRFAFQHMMFGLFQSVNMHRYMPLEWIPPKEPEWMVENHRHPRYPPNDWIQIYNYERNARDWLSNEGTKHHAGTSLFFDQL</sequence>
<gene>
    <name evidence="1" type="ORF">ELAC_0277</name>
</gene>
<dbReference type="Proteomes" id="UP000220251">
    <property type="component" value="Unassembled WGS sequence"/>
</dbReference>